<gene>
    <name evidence="2" type="primary">iniA_1</name>
    <name evidence="2" type="ORF">NRB56_03480</name>
</gene>
<dbReference type="Proteomes" id="UP000431401">
    <property type="component" value="Unassembled WGS sequence"/>
</dbReference>
<dbReference type="Pfam" id="PF01926">
    <property type="entry name" value="MMR_HSR1"/>
    <property type="match status" value="1"/>
</dbReference>
<keyword evidence="3" id="KW-1185">Reference proteome</keyword>
<protein>
    <submittedName>
        <fullName evidence="2">Isoniazid-induced protein IniA</fullName>
    </submittedName>
</protein>
<accession>A0A7K0DG58</accession>
<dbReference type="PANTHER" id="PTHR43681">
    <property type="entry name" value="TRANSMEMBRANE GTPASE FZO"/>
    <property type="match status" value="1"/>
</dbReference>
<proteinExistence type="predicted"/>
<dbReference type="SUPFAM" id="SSF52540">
    <property type="entry name" value="P-loop containing nucleoside triphosphate hydrolases"/>
    <property type="match status" value="1"/>
</dbReference>
<reference evidence="2 3" key="1">
    <citation type="submission" date="2019-10" db="EMBL/GenBank/DDBJ databases">
        <title>Nocardia macrotermitis sp. nov. and Nocardia aurantia sp. nov., isolated from the gut of fungus growing-termite Macrotermes natalensis.</title>
        <authorList>
            <person name="Benndorf R."/>
            <person name="Schwitalla J."/>
            <person name="Martin K."/>
            <person name="De Beer W."/>
            <person name="Kaster A.-K."/>
            <person name="Vollmers J."/>
            <person name="Poulsen M."/>
            <person name="Beemelmanns C."/>
        </authorList>
    </citation>
    <scope>NUCLEOTIDE SEQUENCE [LARGE SCALE GENOMIC DNA]</scope>
    <source>
        <strain evidence="2 3">RB56</strain>
    </source>
</reference>
<sequence length="579" mass="62722">MSAPALVGKVTDATATMTEILTDLQSVTETVGRTDLSRRLAAAQRRIGDDRLRIVVTGESRAGLSSIVNALVAADVALVGQHTPQPAVIEHGDRVTRTPARRDGLVSVTAPAELLAAGVVLIDTPGLEGPESRSAAATLDLLPTADAVLFVADGTHELTIGDVRYLKQLQAACSVVACVINKIDANPRWADVQRANRKLLTDAGLDLPLLPVSAETHRAGHRGSDNGKIVESGIPQLTGYIREHLLARAALLARESVINDVRVVSDQVTLALNSEVTRLQDPQRDLVARTHLEQARQAALALRKRTSNWPYALGDGVTELNVAVEHDLRNRLRALIREAEHDVTKGDPSKRWAQFNTWIGDRINAEVTENFLLAQRLSVELAGTVAARFAEDERNSVPRIRISDTRDVLDSYGPLEELESAKGSITQRAVSALRGSYSGVLMIGVATTLAGLALVNPWSIAAGLVLGGHTVWEDLKNVKARRQLEAKIAVGKLMDEVSFQVGKESKQRLREVQRTLRDHFTEVAEQRATAADAAIADAARAVDRHEDDRRDRVSTVAADLERLQRIRMRAAHLAEAAAA</sequence>
<dbReference type="Gene3D" id="3.40.50.300">
    <property type="entry name" value="P-loop containing nucleotide triphosphate hydrolases"/>
    <property type="match status" value="1"/>
</dbReference>
<organism evidence="2 3">
    <name type="scientific">Nocardia aurantia</name>
    <dbReference type="NCBI Taxonomy" id="2585199"/>
    <lineage>
        <taxon>Bacteria</taxon>
        <taxon>Bacillati</taxon>
        <taxon>Actinomycetota</taxon>
        <taxon>Actinomycetes</taxon>
        <taxon>Mycobacteriales</taxon>
        <taxon>Nocardiaceae</taxon>
        <taxon>Nocardia</taxon>
    </lineage>
</organism>
<dbReference type="InterPro" id="IPR006073">
    <property type="entry name" value="GTP-bd"/>
</dbReference>
<comment type="caution">
    <text evidence="2">The sequence shown here is derived from an EMBL/GenBank/DDBJ whole genome shotgun (WGS) entry which is preliminary data.</text>
</comment>
<feature type="domain" description="G" evidence="1">
    <location>
        <begin position="53"/>
        <end position="181"/>
    </location>
</feature>
<evidence type="ECO:0000313" key="2">
    <source>
        <dbReference type="EMBL" id="MQY24795.1"/>
    </source>
</evidence>
<dbReference type="AlphaFoldDB" id="A0A7K0DG58"/>
<dbReference type="InterPro" id="IPR051943">
    <property type="entry name" value="TRAFAC_Dynamin-like_GTPase"/>
</dbReference>
<name>A0A7K0DG58_9NOCA</name>
<dbReference type="OrthoDB" id="3798616at2"/>
<dbReference type="PANTHER" id="PTHR43681:SF1">
    <property type="entry name" value="SARCALUMENIN"/>
    <property type="match status" value="1"/>
</dbReference>
<dbReference type="InterPro" id="IPR027417">
    <property type="entry name" value="P-loop_NTPase"/>
</dbReference>
<dbReference type="EMBL" id="WEGI01000001">
    <property type="protein sequence ID" value="MQY24795.1"/>
    <property type="molecule type" value="Genomic_DNA"/>
</dbReference>
<evidence type="ECO:0000259" key="1">
    <source>
        <dbReference type="Pfam" id="PF01926"/>
    </source>
</evidence>
<dbReference type="RefSeq" id="WP_153338680.1">
    <property type="nucleotide sequence ID" value="NZ_WEGI01000001.1"/>
</dbReference>
<evidence type="ECO:0000313" key="3">
    <source>
        <dbReference type="Proteomes" id="UP000431401"/>
    </source>
</evidence>